<organism evidence="1 2">
    <name type="scientific">Acinetobacter oleivorans (strain JCM 16667 / KCTC 23045 / DR1)</name>
    <dbReference type="NCBI Taxonomy" id="436717"/>
    <lineage>
        <taxon>Bacteria</taxon>
        <taxon>Pseudomonadati</taxon>
        <taxon>Pseudomonadota</taxon>
        <taxon>Gammaproteobacteria</taxon>
        <taxon>Moraxellales</taxon>
        <taxon>Moraxellaceae</taxon>
        <taxon>Acinetobacter</taxon>
    </lineage>
</organism>
<protein>
    <submittedName>
        <fullName evidence="1">Uncharacterized protein</fullName>
    </submittedName>
</protein>
<evidence type="ECO:0000313" key="1">
    <source>
        <dbReference type="EMBL" id="ADI91500.1"/>
    </source>
</evidence>
<dbReference type="Proteomes" id="UP000000392">
    <property type="component" value="Chromosome"/>
</dbReference>
<sequence>MRYLTATARRNLAVLLTHNTAALLTTTLRFDIDTFVISTYYSLHITNINIC</sequence>
<dbReference type="KEGG" id="acd:AOLE_13065"/>
<dbReference type="AlphaFoldDB" id="A0AAN0UDW2"/>
<dbReference type="EMBL" id="CP002080">
    <property type="protein sequence ID" value="ADI91500.1"/>
    <property type="molecule type" value="Genomic_DNA"/>
</dbReference>
<name>A0AAN0UDW2_ACISD</name>
<accession>A0AAN0UDW2</accession>
<reference evidence="1 2" key="1">
    <citation type="journal article" date="2010" name="J. Bacteriol.">
        <title>Complete genome sequence of the diesel-degrading Acinetobacter sp. strain DR1.</title>
        <authorList>
            <person name="Jung J."/>
            <person name="Baek J.H."/>
            <person name="Park W."/>
        </authorList>
    </citation>
    <scope>NUCLEOTIDE SEQUENCE [LARGE SCALE GENOMIC DNA]</scope>
    <source>
        <strain evidence="2">JCM 16667 / KCTC 23045 / DR1</strain>
    </source>
</reference>
<gene>
    <name evidence="1" type="ordered locus">AOLE_13065</name>
</gene>
<proteinExistence type="predicted"/>
<evidence type="ECO:0000313" key="2">
    <source>
        <dbReference type="Proteomes" id="UP000000392"/>
    </source>
</evidence>